<evidence type="ECO:0000313" key="5">
    <source>
        <dbReference type="EMBL" id="GMN57250.1"/>
    </source>
</evidence>
<dbReference type="InterPro" id="IPR035979">
    <property type="entry name" value="RBD_domain_sf"/>
</dbReference>
<dbReference type="SMART" id="SM00360">
    <property type="entry name" value="RRM"/>
    <property type="match status" value="1"/>
</dbReference>
<dbReference type="EMBL" id="BTGU01000069">
    <property type="protein sequence ID" value="GMN57250.1"/>
    <property type="molecule type" value="Genomic_DNA"/>
</dbReference>
<dbReference type="InterPro" id="IPR051229">
    <property type="entry name" value="ALYREF_mRNA_export"/>
</dbReference>
<feature type="domain" description="RRM" evidence="4">
    <location>
        <begin position="78"/>
        <end position="155"/>
    </location>
</feature>
<dbReference type="PANTHER" id="PTHR19965:SF35">
    <property type="entry name" value="RNA ANNEALING PROTEIN YRA1"/>
    <property type="match status" value="1"/>
</dbReference>
<dbReference type="InterPro" id="IPR025715">
    <property type="entry name" value="FoP_C"/>
</dbReference>
<dbReference type="AlphaFoldDB" id="A0AA88DL91"/>
<dbReference type="GO" id="GO:0006406">
    <property type="term" value="P:mRNA export from nucleus"/>
    <property type="evidence" value="ECO:0007669"/>
    <property type="project" value="TreeGrafter"/>
</dbReference>
<evidence type="ECO:0000256" key="3">
    <source>
        <dbReference type="SAM" id="MobiDB-lite"/>
    </source>
</evidence>
<accession>A0AA88DL91</accession>
<dbReference type="Gene3D" id="3.30.70.330">
    <property type="match status" value="1"/>
</dbReference>
<dbReference type="Pfam" id="PF00076">
    <property type="entry name" value="RRM_1"/>
    <property type="match status" value="1"/>
</dbReference>
<keyword evidence="1 2" id="KW-0694">RNA-binding</keyword>
<evidence type="ECO:0000313" key="6">
    <source>
        <dbReference type="Proteomes" id="UP001187192"/>
    </source>
</evidence>
<dbReference type="SUPFAM" id="SSF54928">
    <property type="entry name" value="RNA-binding domain, RBD"/>
    <property type="match status" value="1"/>
</dbReference>
<dbReference type="Proteomes" id="UP001187192">
    <property type="component" value="Unassembled WGS sequence"/>
</dbReference>
<reference evidence="5" key="1">
    <citation type="submission" date="2023-07" db="EMBL/GenBank/DDBJ databases">
        <title>draft genome sequence of fig (Ficus carica).</title>
        <authorList>
            <person name="Takahashi T."/>
            <person name="Nishimura K."/>
        </authorList>
    </citation>
    <scope>NUCLEOTIDE SEQUENCE</scope>
</reference>
<name>A0AA88DL91_FICCA</name>
<dbReference type="PROSITE" id="PS50102">
    <property type="entry name" value="RRM"/>
    <property type="match status" value="1"/>
</dbReference>
<dbReference type="GO" id="GO:0003729">
    <property type="term" value="F:mRNA binding"/>
    <property type="evidence" value="ECO:0007669"/>
    <property type="project" value="TreeGrafter"/>
</dbReference>
<sequence length="240" mass="26154">MEGSLDMSLDDLIKKNSKPGSVYNRNANFRAKDRVSGSGPGPDRHFLNRLSARTTPYFHPVLANAVLGGGGSRAEEGTKLYISNLDYTVSNEDLEILFSDVGEVIQHSLHYDRNGRSKGTAEVVFLHYLDAIAAIKRYNNLQLDGKPLKIELVGINVVAPSVLPPTGDGILGKPDLAFRNGYGYGHGKTDIKGLIHGNNGSGRGRATGPQQGRIRNEKKVTAEDLDAELEKYRLEAIKIN</sequence>
<feature type="region of interest" description="Disordered" evidence="3">
    <location>
        <begin position="193"/>
        <end position="215"/>
    </location>
</feature>
<keyword evidence="6" id="KW-1185">Reference proteome</keyword>
<dbReference type="PANTHER" id="PTHR19965">
    <property type="entry name" value="RNA AND EXPORT FACTOR BINDING PROTEIN"/>
    <property type="match status" value="1"/>
</dbReference>
<dbReference type="Pfam" id="PF13865">
    <property type="entry name" value="FoP_duplication"/>
    <property type="match status" value="1"/>
</dbReference>
<protein>
    <recommendedName>
        <fullName evidence="4">RRM domain-containing protein</fullName>
    </recommendedName>
</protein>
<dbReference type="GO" id="GO:0005634">
    <property type="term" value="C:nucleus"/>
    <property type="evidence" value="ECO:0007669"/>
    <property type="project" value="TreeGrafter"/>
</dbReference>
<evidence type="ECO:0000256" key="2">
    <source>
        <dbReference type="PROSITE-ProRule" id="PRU00176"/>
    </source>
</evidence>
<organism evidence="5 6">
    <name type="scientific">Ficus carica</name>
    <name type="common">Common fig</name>
    <dbReference type="NCBI Taxonomy" id="3494"/>
    <lineage>
        <taxon>Eukaryota</taxon>
        <taxon>Viridiplantae</taxon>
        <taxon>Streptophyta</taxon>
        <taxon>Embryophyta</taxon>
        <taxon>Tracheophyta</taxon>
        <taxon>Spermatophyta</taxon>
        <taxon>Magnoliopsida</taxon>
        <taxon>eudicotyledons</taxon>
        <taxon>Gunneridae</taxon>
        <taxon>Pentapetalae</taxon>
        <taxon>rosids</taxon>
        <taxon>fabids</taxon>
        <taxon>Rosales</taxon>
        <taxon>Moraceae</taxon>
        <taxon>Ficeae</taxon>
        <taxon>Ficus</taxon>
    </lineage>
</organism>
<gene>
    <name evidence="5" type="ORF">TIFTF001_026362</name>
</gene>
<evidence type="ECO:0000256" key="1">
    <source>
        <dbReference type="ARBA" id="ARBA00022884"/>
    </source>
</evidence>
<comment type="caution">
    <text evidence="5">The sequence shown here is derived from an EMBL/GenBank/DDBJ whole genome shotgun (WGS) entry which is preliminary data.</text>
</comment>
<dbReference type="InterPro" id="IPR012677">
    <property type="entry name" value="Nucleotide-bd_a/b_plait_sf"/>
</dbReference>
<dbReference type="InterPro" id="IPR000504">
    <property type="entry name" value="RRM_dom"/>
</dbReference>
<proteinExistence type="predicted"/>
<evidence type="ECO:0000259" key="4">
    <source>
        <dbReference type="PROSITE" id="PS50102"/>
    </source>
</evidence>